<comment type="catalytic activity">
    <reaction evidence="4 7">
        <text>uridine(38/39/40) in tRNA = pseudouridine(38/39/40) in tRNA</text>
        <dbReference type="Rhea" id="RHEA:22376"/>
        <dbReference type="Rhea" id="RHEA-COMP:10085"/>
        <dbReference type="Rhea" id="RHEA-COMP:10087"/>
        <dbReference type="ChEBI" id="CHEBI:65314"/>
        <dbReference type="ChEBI" id="CHEBI:65315"/>
        <dbReference type="EC" id="5.4.99.12"/>
    </reaction>
</comment>
<keyword evidence="10" id="KW-1185">Reference proteome</keyword>
<dbReference type="eggNOG" id="COG0101">
    <property type="taxonomic scope" value="Bacteria"/>
</dbReference>
<dbReference type="Proteomes" id="UP000002730">
    <property type="component" value="Chromosome"/>
</dbReference>
<sequence length="244" mass="27610">MRNIKLILEYDGTKYSGWQKQKNSVTVQGTIEKAIEAITKESVELIGCSRTDSGVHAKGYTANFFTNSKIPIERFYIAINAKLPEDIVILSSEEVPEDFHSRFNCIGKTYCYSVLNRVSYPAMYRNYLYHVPRKLSIDEMKKAAESFVGTYDFNAFRNLGTEVASTVRTIHRIEVEEHGDIINILVTGDGFLYNMVRIIAGTLVEVGLGQKRSDQIKVILESKDRNRAGKTAPARGLSLDKVYY</sequence>
<keyword evidence="2 4" id="KW-0819">tRNA processing</keyword>
<protein>
    <recommendedName>
        <fullName evidence="4">tRNA pseudouridine synthase A</fullName>
        <ecNumber evidence="4">5.4.99.12</ecNumber>
    </recommendedName>
    <alternativeName>
        <fullName evidence="4">tRNA pseudouridine(38-40) synthase</fullName>
    </alternativeName>
    <alternativeName>
        <fullName evidence="4">tRNA pseudouridylate synthase I</fullName>
    </alternativeName>
    <alternativeName>
        <fullName evidence="4">tRNA-uridine isomerase I</fullName>
    </alternativeName>
</protein>
<organism evidence="9 10">
    <name type="scientific">Clostridium cellulovorans (strain ATCC 35296 / DSM 3052 / OCM 3 / 743B)</name>
    <dbReference type="NCBI Taxonomy" id="573061"/>
    <lineage>
        <taxon>Bacteria</taxon>
        <taxon>Bacillati</taxon>
        <taxon>Bacillota</taxon>
        <taxon>Clostridia</taxon>
        <taxon>Eubacteriales</taxon>
        <taxon>Clostridiaceae</taxon>
        <taxon>Clostridium</taxon>
    </lineage>
</organism>
<dbReference type="GO" id="GO:0160147">
    <property type="term" value="F:tRNA pseudouridine(38-40) synthase activity"/>
    <property type="evidence" value="ECO:0007669"/>
    <property type="project" value="UniProtKB-EC"/>
</dbReference>
<dbReference type="HOGENOM" id="CLU_014673_0_1_9"/>
<evidence type="ECO:0000313" key="9">
    <source>
        <dbReference type="EMBL" id="ADL53369.1"/>
    </source>
</evidence>
<feature type="active site" description="Nucleophile" evidence="4 5">
    <location>
        <position position="52"/>
    </location>
</feature>
<feature type="domain" description="Pseudouridine synthase I TruA alpha/beta" evidence="8">
    <location>
        <begin position="143"/>
        <end position="244"/>
    </location>
</feature>
<evidence type="ECO:0000256" key="5">
    <source>
        <dbReference type="PIRSR" id="PIRSR001430-1"/>
    </source>
</evidence>
<dbReference type="InterPro" id="IPR020103">
    <property type="entry name" value="PsdUridine_synth_cat_dom_sf"/>
</dbReference>
<evidence type="ECO:0000256" key="3">
    <source>
        <dbReference type="ARBA" id="ARBA00023235"/>
    </source>
</evidence>
<dbReference type="Gene3D" id="3.30.70.660">
    <property type="entry name" value="Pseudouridine synthase I, catalytic domain, C-terminal subdomain"/>
    <property type="match status" value="1"/>
</dbReference>
<evidence type="ECO:0000256" key="7">
    <source>
        <dbReference type="RuleBase" id="RU003792"/>
    </source>
</evidence>
<evidence type="ECO:0000256" key="1">
    <source>
        <dbReference type="ARBA" id="ARBA00009375"/>
    </source>
</evidence>
<dbReference type="AlphaFoldDB" id="D9SX66"/>
<dbReference type="InterPro" id="IPR020094">
    <property type="entry name" value="TruA/RsuA/RluB/E/F_N"/>
</dbReference>
<comment type="caution">
    <text evidence="4">Lacks conserved residue(s) required for the propagation of feature annotation.</text>
</comment>
<dbReference type="GO" id="GO:0031119">
    <property type="term" value="P:tRNA pseudouridine synthesis"/>
    <property type="evidence" value="ECO:0007669"/>
    <property type="project" value="UniProtKB-UniRule"/>
</dbReference>
<evidence type="ECO:0000256" key="2">
    <source>
        <dbReference type="ARBA" id="ARBA00022694"/>
    </source>
</evidence>
<dbReference type="HAMAP" id="MF_00171">
    <property type="entry name" value="TruA"/>
    <property type="match status" value="1"/>
</dbReference>
<keyword evidence="3 4" id="KW-0413">Isomerase</keyword>
<dbReference type="STRING" id="573061.Clocel_3699"/>
<dbReference type="SUPFAM" id="SSF55120">
    <property type="entry name" value="Pseudouridine synthase"/>
    <property type="match status" value="1"/>
</dbReference>
<feature type="binding site" evidence="4 6">
    <location>
        <position position="110"/>
    </location>
    <ligand>
        <name>substrate</name>
    </ligand>
</feature>
<dbReference type="OrthoDB" id="9811823at2"/>
<feature type="domain" description="Pseudouridine synthase I TruA alpha/beta" evidence="8">
    <location>
        <begin position="9"/>
        <end position="104"/>
    </location>
</feature>
<dbReference type="PANTHER" id="PTHR11142">
    <property type="entry name" value="PSEUDOURIDYLATE SYNTHASE"/>
    <property type="match status" value="1"/>
</dbReference>
<evidence type="ECO:0000256" key="6">
    <source>
        <dbReference type="PIRSR" id="PIRSR001430-2"/>
    </source>
</evidence>
<comment type="function">
    <text evidence="4">Formation of pseudouridine at positions 38, 39 and 40 in the anticodon stem and loop of transfer RNAs.</text>
</comment>
<dbReference type="InterPro" id="IPR001406">
    <property type="entry name" value="PsdUridine_synth_TruA"/>
</dbReference>
<proteinExistence type="inferred from homology"/>
<dbReference type="GO" id="GO:0003723">
    <property type="term" value="F:RNA binding"/>
    <property type="evidence" value="ECO:0007669"/>
    <property type="project" value="InterPro"/>
</dbReference>
<dbReference type="InterPro" id="IPR020097">
    <property type="entry name" value="PsdUridine_synth_TruA_a/b_dom"/>
</dbReference>
<dbReference type="PANTHER" id="PTHR11142:SF0">
    <property type="entry name" value="TRNA PSEUDOURIDINE SYNTHASE-LIKE 1"/>
    <property type="match status" value="1"/>
</dbReference>
<dbReference type="EC" id="5.4.99.12" evidence="4"/>
<evidence type="ECO:0000256" key="4">
    <source>
        <dbReference type="HAMAP-Rule" id="MF_00171"/>
    </source>
</evidence>
<dbReference type="Gene3D" id="3.30.70.580">
    <property type="entry name" value="Pseudouridine synthase I, catalytic domain, N-terminal subdomain"/>
    <property type="match status" value="1"/>
</dbReference>
<dbReference type="FunFam" id="3.30.70.580:FF:000001">
    <property type="entry name" value="tRNA pseudouridine synthase A"/>
    <property type="match status" value="1"/>
</dbReference>
<dbReference type="EMBL" id="CP002160">
    <property type="protein sequence ID" value="ADL53369.1"/>
    <property type="molecule type" value="Genomic_DNA"/>
</dbReference>
<dbReference type="CDD" id="cd02570">
    <property type="entry name" value="PseudoU_synth_EcTruA"/>
    <property type="match status" value="1"/>
</dbReference>
<dbReference type="NCBIfam" id="TIGR00071">
    <property type="entry name" value="hisT_truA"/>
    <property type="match status" value="1"/>
</dbReference>
<dbReference type="RefSeq" id="WP_010073708.1">
    <property type="nucleotide sequence ID" value="NC_014393.1"/>
</dbReference>
<name>D9SX66_CLOC7</name>
<accession>D9SX66</accession>
<dbReference type="PIRSF" id="PIRSF001430">
    <property type="entry name" value="tRNA_psdUrid_synth"/>
    <property type="match status" value="1"/>
</dbReference>
<comment type="subunit">
    <text evidence="4">Homodimer.</text>
</comment>
<reference evidence="9 10" key="1">
    <citation type="submission" date="2010-08" db="EMBL/GenBank/DDBJ databases">
        <title>Complete sequence of Clostridium cellulovorans 743B.</title>
        <authorList>
            <consortium name="US DOE Joint Genome Institute"/>
            <person name="Lucas S."/>
            <person name="Copeland A."/>
            <person name="Lapidus A."/>
            <person name="Cheng J.-F."/>
            <person name="Bruce D."/>
            <person name="Goodwin L."/>
            <person name="Pitluck S."/>
            <person name="Chertkov O."/>
            <person name="Detter J.C."/>
            <person name="Han C."/>
            <person name="Tapia R."/>
            <person name="Land M."/>
            <person name="Hauser L."/>
            <person name="Chang Y.-J."/>
            <person name="Jeffries C."/>
            <person name="Kyrpides N."/>
            <person name="Ivanova N."/>
            <person name="Mikhailova N."/>
            <person name="Hemme C.L."/>
            <person name="Woyke T."/>
        </authorList>
    </citation>
    <scope>NUCLEOTIDE SEQUENCE [LARGE SCALE GENOMIC DNA]</scope>
    <source>
        <strain evidence="10">ATCC 35296 / DSM 3052 / OCM 3 / 743B</strain>
    </source>
</reference>
<dbReference type="KEGG" id="ccb:Clocel_3699"/>
<dbReference type="Pfam" id="PF01416">
    <property type="entry name" value="PseudoU_synth_1"/>
    <property type="match status" value="2"/>
</dbReference>
<gene>
    <name evidence="4" type="primary">truA</name>
    <name evidence="9" type="ordered locus">Clocel_3699</name>
</gene>
<evidence type="ECO:0000313" key="10">
    <source>
        <dbReference type="Proteomes" id="UP000002730"/>
    </source>
</evidence>
<evidence type="ECO:0000259" key="8">
    <source>
        <dbReference type="Pfam" id="PF01416"/>
    </source>
</evidence>
<dbReference type="InterPro" id="IPR020095">
    <property type="entry name" value="PsdUridine_synth_TruA_C"/>
</dbReference>
<comment type="similarity">
    <text evidence="1 4 7">Belongs to the tRNA pseudouridine synthase TruA family.</text>
</comment>